<reference evidence="2 3" key="1">
    <citation type="submission" date="2018-04" db="EMBL/GenBank/DDBJ databases">
        <title>The genome of golden apple snail Pomacea canaliculata provides insight into stress tolerance and invasive adaptation.</title>
        <authorList>
            <person name="Liu C."/>
            <person name="Liu B."/>
            <person name="Ren Y."/>
            <person name="Zhang Y."/>
            <person name="Wang H."/>
            <person name="Li S."/>
            <person name="Jiang F."/>
            <person name="Yin L."/>
            <person name="Zhang G."/>
            <person name="Qian W."/>
            <person name="Fan W."/>
        </authorList>
    </citation>
    <scope>NUCLEOTIDE SEQUENCE [LARGE SCALE GENOMIC DNA]</scope>
    <source>
        <strain evidence="2">SZHN2017</strain>
        <tissue evidence="2">Muscle</tissue>
    </source>
</reference>
<comment type="caution">
    <text evidence="2">The sequence shown here is derived from an EMBL/GenBank/DDBJ whole genome shotgun (WGS) entry which is preliminary data.</text>
</comment>
<accession>A0A2T7NEU1</accession>
<dbReference type="AlphaFoldDB" id="A0A2T7NEU1"/>
<organism evidence="2 3">
    <name type="scientific">Pomacea canaliculata</name>
    <name type="common">Golden apple snail</name>
    <dbReference type="NCBI Taxonomy" id="400727"/>
    <lineage>
        <taxon>Eukaryota</taxon>
        <taxon>Metazoa</taxon>
        <taxon>Spiralia</taxon>
        <taxon>Lophotrochozoa</taxon>
        <taxon>Mollusca</taxon>
        <taxon>Gastropoda</taxon>
        <taxon>Caenogastropoda</taxon>
        <taxon>Architaenioglossa</taxon>
        <taxon>Ampullarioidea</taxon>
        <taxon>Ampullariidae</taxon>
        <taxon>Pomacea</taxon>
    </lineage>
</organism>
<feature type="compositionally biased region" description="Gly residues" evidence="1">
    <location>
        <begin position="105"/>
        <end position="116"/>
    </location>
</feature>
<dbReference type="EMBL" id="PZQS01000013">
    <property type="protein sequence ID" value="PVD19688.1"/>
    <property type="molecule type" value="Genomic_DNA"/>
</dbReference>
<evidence type="ECO:0000256" key="1">
    <source>
        <dbReference type="SAM" id="MobiDB-lite"/>
    </source>
</evidence>
<sequence length="142" mass="15335">MSMAVVAQSEVEDLWLLGFCFPHQARNTHPYLQPTPDTLLSPPHTYQISPCNPLCSRSPPHPGNTPPPRRTNTPGVHFTQVIILPHAHQYYKCSSRSKRKEGSPPAGGGGVQGGGAEEPVLAKEKAGMKMLDCVSLNDVQSA</sequence>
<name>A0A2T7NEU1_POMCA</name>
<evidence type="ECO:0000313" key="3">
    <source>
        <dbReference type="Proteomes" id="UP000245119"/>
    </source>
</evidence>
<gene>
    <name evidence="2" type="ORF">C0Q70_20178</name>
</gene>
<feature type="region of interest" description="Disordered" evidence="1">
    <location>
        <begin position="53"/>
        <end position="75"/>
    </location>
</feature>
<feature type="compositionally biased region" description="Pro residues" evidence="1">
    <location>
        <begin position="59"/>
        <end position="69"/>
    </location>
</feature>
<evidence type="ECO:0000313" key="2">
    <source>
        <dbReference type="EMBL" id="PVD19688.1"/>
    </source>
</evidence>
<protein>
    <submittedName>
        <fullName evidence="2">Uncharacterized protein</fullName>
    </submittedName>
</protein>
<feature type="region of interest" description="Disordered" evidence="1">
    <location>
        <begin position="92"/>
        <end position="120"/>
    </location>
</feature>
<dbReference type="Proteomes" id="UP000245119">
    <property type="component" value="Linkage Group LG13"/>
</dbReference>
<proteinExistence type="predicted"/>
<keyword evidence="3" id="KW-1185">Reference proteome</keyword>